<comment type="subcellular location">
    <subcellularLocation>
        <location evidence="1">Nucleus</location>
    </subcellularLocation>
</comment>
<dbReference type="InterPro" id="IPR053045">
    <property type="entry name" value="Zinc_cluster_trans_reg"/>
</dbReference>
<keyword evidence="4" id="KW-0804">Transcription</keyword>
<sequence length="406" mass="44349">MRPPSFDSAAMGNGPAGQTAAEPAFDAASALAARSNNPLQLVQPTTVSGMAASTLGTLSPFAGFSDAWLASQSHYHDMHNFHPNYVIAPEVTNEFNLLNDFLQTSLLDDGALLGDDQNPADAAASGGFPNSSNGSGGSAMLPPQSNNAAGIQGGAGAAAMLAPPNAASEQGKAIVRPPSTVPVDKTRAYYLQAADPTGNATPEERMRQVLQAKYEAGMLKPFNYIKGYQRLQNYLDSHVAASSKQKILRQLDRFRPKFREKMKDLTDMDLVLVEMWFERTLMDYDRVFASMAVPACCWRRTGEIFRGNKEMAELIKVPVEDLRGGKIALHEILTEESNVRYWEEFGTIAFDPAHDTLLTACSLKSPSDEVKHVVNCCFSFRIRRDDHKIPSLIIGNFLPHDPDPEQ</sequence>
<feature type="region of interest" description="Disordered" evidence="6">
    <location>
        <begin position="1"/>
        <end position="21"/>
    </location>
</feature>
<reference evidence="8" key="2">
    <citation type="submission" date="2023-05" db="EMBL/GenBank/DDBJ databases">
        <authorList>
            <consortium name="Lawrence Berkeley National Laboratory"/>
            <person name="Steindorff A."/>
            <person name="Hensen N."/>
            <person name="Bonometti L."/>
            <person name="Westerberg I."/>
            <person name="Brannstrom I.O."/>
            <person name="Guillou S."/>
            <person name="Cros-Aarteil S."/>
            <person name="Calhoun S."/>
            <person name="Haridas S."/>
            <person name="Kuo A."/>
            <person name="Mondo S."/>
            <person name="Pangilinan J."/>
            <person name="Riley R."/>
            <person name="Labutti K."/>
            <person name="Andreopoulos B."/>
            <person name="Lipzen A."/>
            <person name="Chen C."/>
            <person name="Yanf M."/>
            <person name="Daum C."/>
            <person name="Ng V."/>
            <person name="Clum A."/>
            <person name="Ohm R."/>
            <person name="Martin F."/>
            <person name="Silar P."/>
            <person name="Natvig D."/>
            <person name="Lalanne C."/>
            <person name="Gautier V."/>
            <person name="Ament-Velasquez S.L."/>
            <person name="Kruys A."/>
            <person name="Hutchinson M.I."/>
            <person name="Powell A.J."/>
            <person name="Barry K."/>
            <person name="Miller A.N."/>
            <person name="Grigoriev I.V."/>
            <person name="Debuchy R."/>
            <person name="Gladieux P."/>
            <person name="Thoren M.H."/>
            <person name="Johannesson H."/>
        </authorList>
    </citation>
    <scope>NUCLEOTIDE SEQUENCE</scope>
    <source>
        <strain evidence="8">CBS 103.79</strain>
    </source>
</reference>
<evidence type="ECO:0000256" key="2">
    <source>
        <dbReference type="ARBA" id="ARBA00022723"/>
    </source>
</evidence>
<feature type="region of interest" description="Disordered" evidence="6">
    <location>
        <begin position="117"/>
        <end position="149"/>
    </location>
</feature>
<dbReference type="EMBL" id="MU855763">
    <property type="protein sequence ID" value="KAK3899607.1"/>
    <property type="molecule type" value="Genomic_DNA"/>
</dbReference>
<feature type="compositionally biased region" description="Low complexity" evidence="6">
    <location>
        <begin position="117"/>
        <end position="133"/>
    </location>
</feature>
<evidence type="ECO:0000256" key="1">
    <source>
        <dbReference type="ARBA" id="ARBA00004123"/>
    </source>
</evidence>
<proteinExistence type="predicted"/>
<dbReference type="Pfam" id="PF24990">
    <property type="entry name" value="PAS_13"/>
    <property type="match status" value="1"/>
</dbReference>
<dbReference type="PANTHER" id="PTHR31986">
    <property type="entry name" value="REGULATOR OF DRUG SENSITIVITY 2"/>
    <property type="match status" value="1"/>
</dbReference>
<dbReference type="GO" id="GO:0046872">
    <property type="term" value="F:metal ion binding"/>
    <property type="evidence" value="ECO:0007669"/>
    <property type="project" value="UniProtKB-KW"/>
</dbReference>
<dbReference type="GO" id="GO:0005634">
    <property type="term" value="C:nucleus"/>
    <property type="evidence" value="ECO:0007669"/>
    <property type="project" value="UniProtKB-SubCell"/>
</dbReference>
<evidence type="ECO:0000259" key="7">
    <source>
        <dbReference type="Pfam" id="PF24990"/>
    </source>
</evidence>
<evidence type="ECO:0000313" key="8">
    <source>
        <dbReference type="EMBL" id="KAK3899607.1"/>
    </source>
</evidence>
<accession>A0AAN6MG78</accession>
<evidence type="ECO:0000313" key="9">
    <source>
        <dbReference type="Proteomes" id="UP001303889"/>
    </source>
</evidence>
<evidence type="ECO:0000256" key="5">
    <source>
        <dbReference type="ARBA" id="ARBA00023242"/>
    </source>
</evidence>
<evidence type="ECO:0000256" key="6">
    <source>
        <dbReference type="SAM" id="MobiDB-lite"/>
    </source>
</evidence>
<organism evidence="8 9">
    <name type="scientific">Staphylotrichum tortipilum</name>
    <dbReference type="NCBI Taxonomy" id="2831512"/>
    <lineage>
        <taxon>Eukaryota</taxon>
        <taxon>Fungi</taxon>
        <taxon>Dikarya</taxon>
        <taxon>Ascomycota</taxon>
        <taxon>Pezizomycotina</taxon>
        <taxon>Sordariomycetes</taxon>
        <taxon>Sordariomycetidae</taxon>
        <taxon>Sordariales</taxon>
        <taxon>Chaetomiaceae</taxon>
        <taxon>Staphylotrichum</taxon>
    </lineage>
</organism>
<feature type="domain" description="ERT1/acuK family PAS" evidence="7">
    <location>
        <begin position="294"/>
        <end position="367"/>
    </location>
</feature>
<evidence type="ECO:0000256" key="4">
    <source>
        <dbReference type="ARBA" id="ARBA00023163"/>
    </source>
</evidence>
<reference evidence="8" key="1">
    <citation type="journal article" date="2023" name="Mol. Phylogenet. Evol.">
        <title>Genome-scale phylogeny and comparative genomics of the fungal order Sordariales.</title>
        <authorList>
            <person name="Hensen N."/>
            <person name="Bonometti L."/>
            <person name="Westerberg I."/>
            <person name="Brannstrom I.O."/>
            <person name="Guillou S."/>
            <person name="Cros-Aarteil S."/>
            <person name="Calhoun S."/>
            <person name="Haridas S."/>
            <person name="Kuo A."/>
            <person name="Mondo S."/>
            <person name="Pangilinan J."/>
            <person name="Riley R."/>
            <person name="LaButti K."/>
            <person name="Andreopoulos B."/>
            <person name="Lipzen A."/>
            <person name="Chen C."/>
            <person name="Yan M."/>
            <person name="Daum C."/>
            <person name="Ng V."/>
            <person name="Clum A."/>
            <person name="Steindorff A."/>
            <person name="Ohm R.A."/>
            <person name="Martin F."/>
            <person name="Silar P."/>
            <person name="Natvig D.O."/>
            <person name="Lalanne C."/>
            <person name="Gautier V."/>
            <person name="Ament-Velasquez S.L."/>
            <person name="Kruys A."/>
            <person name="Hutchinson M.I."/>
            <person name="Powell A.J."/>
            <person name="Barry K."/>
            <person name="Miller A.N."/>
            <person name="Grigoriev I.V."/>
            <person name="Debuchy R."/>
            <person name="Gladieux P."/>
            <person name="Hiltunen Thoren M."/>
            <person name="Johannesson H."/>
        </authorList>
    </citation>
    <scope>NUCLEOTIDE SEQUENCE</scope>
    <source>
        <strain evidence="8">CBS 103.79</strain>
    </source>
</reference>
<protein>
    <recommendedName>
        <fullName evidence="7">ERT1/acuK family PAS domain-containing protein</fullName>
    </recommendedName>
</protein>
<keyword evidence="9" id="KW-1185">Reference proteome</keyword>
<keyword evidence="2" id="KW-0479">Metal-binding</keyword>
<gene>
    <name evidence="8" type="ORF">C8A05DRAFT_46378</name>
</gene>
<evidence type="ECO:0000256" key="3">
    <source>
        <dbReference type="ARBA" id="ARBA00023015"/>
    </source>
</evidence>
<name>A0AAN6MG78_9PEZI</name>
<dbReference type="GO" id="GO:0000977">
    <property type="term" value="F:RNA polymerase II transcription regulatory region sequence-specific DNA binding"/>
    <property type="evidence" value="ECO:0007669"/>
    <property type="project" value="TreeGrafter"/>
</dbReference>
<dbReference type="InterPro" id="IPR056751">
    <property type="entry name" value="PAS_13"/>
</dbReference>
<dbReference type="Proteomes" id="UP001303889">
    <property type="component" value="Unassembled WGS sequence"/>
</dbReference>
<comment type="caution">
    <text evidence="8">The sequence shown here is derived from an EMBL/GenBank/DDBJ whole genome shotgun (WGS) entry which is preliminary data.</text>
</comment>
<dbReference type="PANTHER" id="PTHR31986:SF7">
    <property type="entry name" value="REGULATOR OF DRUG SENSITIVITY 2"/>
    <property type="match status" value="1"/>
</dbReference>
<keyword evidence="3" id="KW-0805">Transcription regulation</keyword>
<keyword evidence="5" id="KW-0539">Nucleus</keyword>
<dbReference type="AlphaFoldDB" id="A0AAN6MG78"/>